<dbReference type="InterPro" id="IPR011920">
    <property type="entry name" value="Lipid_A_LpxL_LpxP"/>
</dbReference>
<evidence type="ECO:0000256" key="2">
    <source>
        <dbReference type="ARBA" id="ARBA00022519"/>
    </source>
</evidence>
<dbReference type="AlphaFoldDB" id="A0A1C3JC05"/>
<proteinExistence type="inferred from homology"/>
<keyword evidence="5 9" id="KW-0448">Lipopolysaccharide biosynthesis</keyword>
<comment type="catalytic activity">
    <reaction evidence="9">
        <text>an alpha-Kdo-(2-&gt;4)-alpha-Kdo-(2-&gt;6)-lipid IVA + a fatty acyl-[ACP] = an alpha-Kdo-(2-&gt;4)-alpha-Kdo-(2-&gt;6)-(acyl)-lipid IVA + holo-[ACP]</text>
        <dbReference type="Rhea" id="RHEA:69396"/>
        <dbReference type="Rhea" id="RHEA-COMP:9685"/>
        <dbReference type="Rhea" id="RHEA-COMP:14125"/>
        <dbReference type="ChEBI" id="CHEBI:64479"/>
        <dbReference type="ChEBI" id="CHEBI:138651"/>
        <dbReference type="ChEBI" id="CHEBI:176429"/>
        <dbReference type="ChEBI" id="CHEBI:176430"/>
        <dbReference type="EC" id="2.3.1.241"/>
    </reaction>
</comment>
<dbReference type="PIRSF" id="PIRSF026649">
    <property type="entry name" value="MsbB"/>
    <property type="match status" value="1"/>
</dbReference>
<keyword evidence="2 9" id="KW-0997">Cell inner membrane</keyword>
<dbReference type="GO" id="GO:0008913">
    <property type="term" value="F:Kdo2-lipid IVA acyltransferase activity"/>
    <property type="evidence" value="ECO:0007669"/>
    <property type="project" value="UniProtKB-EC"/>
</dbReference>
<dbReference type="NCBIfam" id="NF005340">
    <property type="entry name" value="PRK06860.1"/>
    <property type="match status" value="1"/>
</dbReference>
<dbReference type="HAMAP" id="MF_01942">
    <property type="entry name" value="Lipid_A_LpxL_LpxP"/>
    <property type="match status" value="1"/>
</dbReference>
<dbReference type="Proteomes" id="UP000092819">
    <property type="component" value="Unassembled WGS sequence"/>
</dbReference>
<evidence type="ECO:0000256" key="5">
    <source>
        <dbReference type="ARBA" id="ARBA00022985"/>
    </source>
</evidence>
<dbReference type="GO" id="GO:0036104">
    <property type="term" value="P:Kdo2-lipid A biosynthetic process"/>
    <property type="evidence" value="ECO:0007669"/>
    <property type="project" value="UniProtKB-UniRule"/>
</dbReference>
<keyword evidence="7 9" id="KW-0472">Membrane</keyword>
<name>A0A1C3JC05_9VIBR</name>
<evidence type="ECO:0000256" key="9">
    <source>
        <dbReference type="HAMAP-Rule" id="MF_01942"/>
    </source>
</evidence>
<evidence type="ECO:0000256" key="8">
    <source>
        <dbReference type="ARBA" id="ARBA00023315"/>
    </source>
</evidence>
<evidence type="ECO:0000313" key="10">
    <source>
        <dbReference type="EMBL" id="SBT12647.1"/>
    </source>
</evidence>
<dbReference type="GO" id="GO:0009103">
    <property type="term" value="P:lipopolysaccharide biosynthetic process"/>
    <property type="evidence" value="ECO:0007669"/>
    <property type="project" value="UniProtKB-UniRule"/>
</dbReference>
<keyword evidence="8 9" id="KW-0012">Acyltransferase</keyword>
<dbReference type="InterPro" id="IPR004960">
    <property type="entry name" value="LipA_acyltrans"/>
</dbReference>
<dbReference type="GO" id="GO:0009245">
    <property type="term" value="P:lipid A biosynthetic process"/>
    <property type="evidence" value="ECO:0007669"/>
    <property type="project" value="InterPro"/>
</dbReference>
<keyword evidence="6 9" id="KW-1133">Transmembrane helix</keyword>
<comment type="similarity">
    <text evidence="9">Belongs to the LpxL/LpxM/LpxP family.</text>
</comment>
<dbReference type="Pfam" id="PF03279">
    <property type="entry name" value="Lip_A_acyltrans"/>
    <property type="match status" value="1"/>
</dbReference>
<dbReference type="NCBIfam" id="TIGR02207">
    <property type="entry name" value="lipid_A_htrB"/>
    <property type="match status" value="1"/>
</dbReference>
<keyword evidence="11" id="KW-1185">Reference proteome</keyword>
<dbReference type="PANTHER" id="PTHR30606">
    <property type="entry name" value="LIPID A BIOSYNTHESIS LAUROYL ACYLTRANSFERASE"/>
    <property type="match status" value="1"/>
</dbReference>
<dbReference type="EMBL" id="FLQZ01000030">
    <property type="protein sequence ID" value="SBT12647.1"/>
    <property type="molecule type" value="Genomic_DNA"/>
</dbReference>
<protein>
    <recommendedName>
        <fullName evidence="9">Lipid A biosynthesis acyltransferase</fullName>
        <ecNumber evidence="9">2.3.1.241</ecNumber>
    </recommendedName>
    <alternativeName>
        <fullName evidence="9">Kdo(2)-lipid IV(A) acyltransferase</fullName>
    </alternativeName>
</protein>
<comment type="function">
    <text evidence="9">Catalyzes the transfer of an acyl chain from an acyl-[acyl-carrier-protein] (ACP) to a Kdo(2)-lipid IV(A) to form a Kdo(2)-(acyl)-lipid IV(A).</text>
</comment>
<keyword evidence="3 9" id="KW-0808">Transferase</keyword>
<feature type="short sequence motif" description="HXXXXD motif" evidence="9">
    <location>
        <begin position="149"/>
        <end position="154"/>
    </location>
</feature>
<reference evidence="11" key="1">
    <citation type="submission" date="2016-06" db="EMBL/GenBank/DDBJ databases">
        <authorList>
            <person name="Rodrigo-Torres L."/>
            <person name="Arahal D.R."/>
        </authorList>
    </citation>
    <scope>NUCLEOTIDE SEQUENCE [LARGE SCALE GENOMIC DNA]</scope>
    <source>
        <strain evidence="11">CECT 7224</strain>
    </source>
</reference>
<keyword evidence="1 9" id="KW-1003">Cell membrane</keyword>
<keyword evidence="4 9" id="KW-0812">Transmembrane</keyword>
<dbReference type="PANTHER" id="PTHR30606:SF9">
    <property type="entry name" value="LIPID A BIOSYNTHESIS LAUROYLTRANSFERASE"/>
    <property type="match status" value="1"/>
</dbReference>
<evidence type="ECO:0000256" key="7">
    <source>
        <dbReference type="ARBA" id="ARBA00023136"/>
    </source>
</evidence>
<comment type="subcellular location">
    <subcellularLocation>
        <location evidence="9">Cell inner membrane</location>
        <topology evidence="9">Single-pass membrane protein</topology>
    </subcellularLocation>
</comment>
<dbReference type="EC" id="2.3.1.241" evidence="9"/>
<evidence type="ECO:0000313" key="11">
    <source>
        <dbReference type="Proteomes" id="UP000092819"/>
    </source>
</evidence>
<comment type="pathway">
    <text evidence="9">Bacterial outer membrane biogenesis; lipopolysaccharide biosynthesis.</text>
</comment>
<evidence type="ECO:0000256" key="6">
    <source>
        <dbReference type="ARBA" id="ARBA00022989"/>
    </source>
</evidence>
<organism evidence="10 11">
    <name type="scientific">Vibrio celticus</name>
    <dbReference type="NCBI Taxonomy" id="446372"/>
    <lineage>
        <taxon>Bacteria</taxon>
        <taxon>Pseudomonadati</taxon>
        <taxon>Pseudomonadota</taxon>
        <taxon>Gammaproteobacteria</taxon>
        <taxon>Vibrionales</taxon>
        <taxon>Vibrionaceae</taxon>
        <taxon>Vibrio</taxon>
    </lineage>
</organism>
<dbReference type="UniPathway" id="UPA00360">
    <property type="reaction ID" value="UER00485"/>
</dbReference>
<feature type="transmembrane region" description="Helical" evidence="9">
    <location>
        <begin position="33"/>
        <end position="57"/>
    </location>
</feature>
<dbReference type="GO" id="GO:0005886">
    <property type="term" value="C:plasma membrane"/>
    <property type="evidence" value="ECO:0007669"/>
    <property type="project" value="UniProtKB-SubCell"/>
</dbReference>
<comment type="pathway">
    <text evidence="9">Glycolipid biosynthesis; KDO(2)-lipid A biosynthesis; KDO(2)-lipid A from CMP-3-deoxy-D-manno-octulosonate and lipid IV(A): step 3/4.</text>
</comment>
<accession>A0A1C3JC05</accession>
<gene>
    <name evidence="10" type="primary">htrB</name>
    <name evidence="9" type="synonym">lpxL</name>
    <name evidence="10" type="ORF">VCE7224_01390</name>
</gene>
<dbReference type="UniPathway" id="UPA00030"/>
<dbReference type="CDD" id="cd07984">
    <property type="entry name" value="LPLAT_LABLAT-like"/>
    <property type="match status" value="1"/>
</dbReference>
<sequence>MVMTTKTSPTNSTAQHVITKPPFTLALLHPKYWGVWFGFGLLALIVNVLPYRLLLLLGRSLGSLGARYGKKRVAVATRNLELAFPDKPADEVAAMVSENFKNTGMALIETGITWFWPTWRFKRILVDKDTQTLRTHKANGKGVLLCCVHALNLEITARAMAVLGISGLGVYRPHNNPAYEFIQYRGRTQNGNRLIHRKDVKRMIRILRQGEILFYLPDHDYGRNKSVFVPFFAVEDACTTTGTSILAYTSRCALVPGSGFRNADGKYEIMADESIEDNYPQKDEKAAAAYMNSYLEKIILRAPEQWMWLHKRFKTMEDPEVERGIRYK</sequence>
<evidence type="ECO:0000256" key="1">
    <source>
        <dbReference type="ARBA" id="ARBA00022475"/>
    </source>
</evidence>
<evidence type="ECO:0000256" key="4">
    <source>
        <dbReference type="ARBA" id="ARBA00022692"/>
    </source>
</evidence>
<evidence type="ECO:0000256" key="3">
    <source>
        <dbReference type="ARBA" id="ARBA00022679"/>
    </source>
</evidence>